<dbReference type="KEGG" id="lacs:H4075_20575"/>
<feature type="chain" id="PRO_5028922562" evidence="1">
    <location>
        <begin position="26"/>
        <end position="392"/>
    </location>
</feature>
<dbReference type="InterPro" id="IPR013783">
    <property type="entry name" value="Ig-like_fold"/>
</dbReference>
<proteinExistence type="predicted"/>
<dbReference type="RefSeq" id="WP_182802688.1">
    <property type="nucleotide sequence ID" value="NZ_CP060007.1"/>
</dbReference>
<dbReference type="Gene3D" id="2.60.40.10">
    <property type="entry name" value="Immunoglobulins"/>
    <property type="match status" value="1"/>
</dbReference>
<keyword evidence="3" id="KW-1185">Reference proteome</keyword>
<evidence type="ECO:0000256" key="1">
    <source>
        <dbReference type="SAM" id="SignalP"/>
    </source>
</evidence>
<gene>
    <name evidence="2" type="ORF">H4075_20575</name>
</gene>
<sequence>MKQKFTPVICAIVIALTFLSNNIFAQSLLTGEYPGAYESLLGVRYRKMNFGNSNQSAAVFTGIPDLTNGNKATGDLTYGTAGSFSFTITFNSGNNTFTTVTTVNGNPTSSSFANVSGNLSSAGKIASANNINMLTLAIKTPNNGTITVSDLTIDGMPIIGSYTRSNSNGTSNWYMPSSALTGGFVVTGTVTMSGTMGNGNEAQLVELGFANSSSAPGPLPVVWGGFAGKRVNSATVGLQWRTLQEQNASHYNVQRSEDGIRFRTIGMVMAQGTTASITDYTFNDKNATGTMYYYRLQQVDFDGSIDYSSIIKQGNGGQQTLVGGLGSNKIMVQFFSNDTRNLRIVNNSGIIVKQINSTTQQQVLDVNNLPVGVYALQIINSDGTSEVHRFVK</sequence>
<organism evidence="2 3">
    <name type="scientific">Lacibacter sediminis</name>
    <dbReference type="NCBI Taxonomy" id="2760713"/>
    <lineage>
        <taxon>Bacteria</taxon>
        <taxon>Pseudomonadati</taxon>
        <taxon>Bacteroidota</taxon>
        <taxon>Chitinophagia</taxon>
        <taxon>Chitinophagales</taxon>
        <taxon>Chitinophagaceae</taxon>
        <taxon>Lacibacter</taxon>
    </lineage>
</organism>
<name>A0A7G5XG23_9BACT</name>
<evidence type="ECO:0000313" key="3">
    <source>
        <dbReference type="Proteomes" id="UP000515344"/>
    </source>
</evidence>
<dbReference type="EMBL" id="CP060007">
    <property type="protein sequence ID" value="QNA44426.1"/>
    <property type="molecule type" value="Genomic_DNA"/>
</dbReference>
<protein>
    <submittedName>
        <fullName evidence="2">T9SS type A sorting domain-containing protein</fullName>
    </submittedName>
</protein>
<dbReference type="AlphaFoldDB" id="A0A7G5XG23"/>
<feature type="signal peptide" evidence="1">
    <location>
        <begin position="1"/>
        <end position="25"/>
    </location>
</feature>
<keyword evidence="1" id="KW-0732">Signal</keyword>
<dbReference type="InterPro" id="IPR026444">
    <property type="entry name" value="Secre_tail"/>
</dbReference>
<reference evidence="3" key="1">
    <citation type="submission" date="2020-08" db="EMBL/GenBank/DDBJ databases">
        <title>Lacibacter sp. S13-6-6 genome sequencing.</title>
        <authorList>
            <person name="Jin L."/>
        </authorList>
    </citation>
    <scope>NUCLEOTIDE SEQUENCE [LARGE SCALE GENOMIC DNA]</scope>
    <source>
        <strain evidence="3">S13-6-6</strain>
    </source>
</reference>
<dbReference type="NCBIfam" id="TIGR04183">
    <property type="entry name" value="Por_Secre_tail"/>
    <property type="match status" value="1"/>
</dbReference>
<evidence type="ECO:0000313" key="2">
    <source>
        <dbReference type="EMBL" id="QNA44426.1"/>
    </source>
</evidence>
<accession>A0A7G5XG23</accession>
<dbReference type="Proteomes" id="UP000515344">
    <property type="component" value="Chromosome"/>
</dbReference>